<dbReference type="GO" id="GO:0008017">
    <property type="term" value="F:microtubule binding"/>
    <property type="evidence" value="ECO:0007669"/>
    <property type="project" value="InterPro"/>
</dbReference>
<comment type="similarity">
    <text evidence="3">Belongs to the TRAFAC class myosin-kinesin ATPase superfamily. Kinesin family.</text>
</comment>
<feature type="region of interest" description="Disordered" evidence="4">
    <location>
        <begin position="1683"/>
        <end position="1704"/>
    </location>
</feature>
<dbReference type="SMART" id="SM00129">
    <property type="entry name" value="KISc"/>
    <property type="match status" value="1"/>
</dbReference>
<feature type="domain" description="Kinesin motor" evidence="5">
    <location>
        <begin position="3"/>
        <end position="366"/>
    </location>
</feature>
<dbReference type="InterPro" id="IPR036961">
    <property type="entry name" value="Kinesin_motor_dom_sf"/>
</dbReference>
<evidence type="ECO:0000313" key="7">
    <source>
        <dbReference type="Proteomes" id="UP000826195"/>
    </source>
</evidence>
<dbReference type="Proteomes" id="UP000826195">
    <property type="component" value="Unassembled WGS sequence"/>
</dbReference>
<reference evidence="6 7" key="1">
    <citation type="journal article" date="2021" name="J. Hered.">
        <title>A chromosome-level genome assembly of the parasitoid wasp, Cotesia glomerata (Hymenoptera: Braconidae).</title>
        <authorList>
            <person name="Pinto B.J."/>
            <person name="Weis J.J."/>
            <person name="Gamble T."/>
            <person name="Ode P.J."/>
            <person name="Paul R."/>
            <person name="Zaspel J.M."/>
        </authorList>
    </citation>
    <scope>NUCLEOTIDE SEQUENCE [LARGE SCALE GENOMIC DNA]</scope>
    <source>
        <strain evidence="6">CgM1</strain>
    </source>
</reference>
<feature type="binding site" evidence="3">
    <location>
        <begin position="102"/>
        <end position="109"/>
    </location>
    <ligand>
        <name>ATP</name>
        <dbReference type="ChEBI" id="CHEBI:30616"/>
    </ligand>
</feature>
<dbReference type="EMBL" id="JAHXZJ010000001">
    <property type="protein sequence ID" value="KAH0568670.1"/>
    <property type="molecule type" value="Genomic_DNA"/>
</dbReference>
<comment type="caution">
    <text evidence="6">The sequence shown here is derived from an EMBL/GenBank/DDBJ whole genome shotgun (WGS) entry which is preliminary data.</text>
</comment>
<name>A0AAV7J6N0_COTGL</name>
<evidence type="ECO:0000259" key="5">
    <source>
        <dbReference type="PROSITE" id="PS50067"/>
    </source>
</evidence>
<organism evidence="6 7">
    <name type="scientific">Cotesia glomerata</name>
    <name type="common">Lepidopteran parasitic wasp</name>
    <name type="synonym">Apanteles glomeratus</name>
    <dbReference type="NCBI Taxonomy" id="32391"/>
    <lineage>
        <taxon>Eukaryota</taxon>
        <taxon>Metazoa</taxon>
        <taxon>Ecdysozoa</taxon>
        <taxon>Arthropoda</taxon>
        <taxon>Hexapoda</taxon>
        <taxon>Insecta</taxon>
        <taxon>Pterygota</taxon>
        <taxon>Neoptera</taxon>
        <taxon>Endopterygota</taxon>
        <taxon>Hymenoptera</taxon>
        <taxon>Apocrita</taxon>
        <taxon>Ichneumonoidea</taxon>
        <taxon>Braconidae</taxon>
        <taxon>Microgastrinae</taxon>
        <taxon>Cotesia</taxon>
    </lineage>
</organism>
<dbReference type="PRINTS" id="PR00380">
    <property type="entry name" value="KINESINHEAVY"/>
</dbReference>
<dbReference type="PROSITE" id="PS50067">
    <property type="entry name" value="KINESIN_MOTOR_2"/>
    <property type="match status" value="1"/>
</dbReference>
<accession>A0AAV7J6N0</accession>
<feature type="region of interest" description="Disordered" evidence="4">
    <location>
        <begin position="781"/>
        <end position="804"/>
    </location>
</feature>
<dbReference type="SUPFAM" id="SSF52540">
    <property type="entry name" value="P-loop containing nucleoside triphosphate hydrolases"/>
    <property type="match status" value="1"/>
</dbReference>
<evidence type="ECO:0000256" key="3">
    <source>
        <dbReference type="PROSITE-ProRule" id="PRU00283"/>
    </source>
</evidence>
<dbReference type="PANTHER" id="PTHR47117">
    <property type="entry name" value="STAR-RELATED LIPID TRANSFER PROTEIN 9"/>
    <property type="match status" value="1"/>
</dbReference>
<dbReference type="InterPro" id="IPR027417">
    <property type="entry name" value="P-loop_NTPase"/>
</dbReference>
<proteinExistence type="inferred from homology"/>
<feature type="region of interest" description="Disordered" evidence="4">
    <location>
        <begin position="708"/>
        <end position="764"/>
    </location>
</feature>
<dbReference type="Pfam" id="PF00225">
    <property type="entry name" value="Kinesin"/>
    <property type="match status" value="1"/>
</dbReference>
<sequence length="1813" mass="203527">MANIKVAVRVRPISSREINITGAEIVVHTEPQKISLTNLKVSSSKTADSRTRTKRYSFDYCFDSSDPTAENYASQEKIYYTLGNPVIDAIFVGYNSCVVAYGQSASGKTFTMMGVKDDPGLIPRICNGLFARAADEIENGKKFNIFVSYLEVYNERVRDLLEPSTSPNNLRVREHPRSGPYVQGLSQHSVETLSSLMSRVEEGTKARKTASTLQNHTSSRSHALLTLSLESSDSAVSGQVILKASGASRKTDFSRGCKLHLVDLAGSENSAACAGINRLKSQEGANINKSLVALGNVISALAERSSTAINSGRKFIPYRDSTLTWLLKDSLGGNATTIMLATISPASGSYNETSHTLRFAQRAQSVINKPVINEDPVAKIIRELQSEVSRLKALLAEKNDPQTDCKSLCICQRNLDQIAEQTNLNTRCVATSTPLSTGKLNSLSRLSYPLRRYSFDDGLRLRCDSLNALRQFGSLEFVPAANNSKTLRVSASYNRARVSELTDEDDDDKVDEPVFVDIPTLVAVLIKPDTSVQVDTHQIEEISSDSALEDTVDTEFNRDIEHHFANLVDVSVENDSNDSIKSLPVLKENEQPLLDIRYPNLQILTDKSLNDDDKFQKQYPVSSNFEAQVSLEKPIFNTAENVLQDSCVLRISTNNSEAQADSEVEESKKIIRIEDDNLNDSLKEDNESVNKILENQKELQNQKLCLQRHQNTDGLKRKSSKDSGSNSSKDEQIFISGISRDSFGRKDSIDPEQPQPKPHTIIQRARRAEIVAAVTERLYSSKKTTEDSNTASTPASDIRSPESTEVKLASVTRMRLQEISRKMLAKRRRICVDTQTDISSTVRVREIGISVKEPKIVRKDVAILTDRHEDFDKLLPCSTPVVRIKEMSTSTTESPVPKPIILLKDACSLTDDYSYDYDTIYSLQPDSGIVSDDTHTYAESNLSSTGISDFCSDLEKRPVDVKLSDSSANTNIVEEIIDSCAQTTYEHSHHYEVPNDKCCTSKQCGDNSIKQVSGKKTADCCRPISVTPRPCKPLVVTAGHCHSTETVADTHKCAQESSCKSSCCKEDHDKNIISISVPDTINITIESSNISESKLRLFDHNKVLKLNNVEVQTDKRDSNEIGTLTDINISGISVKDSWTNARNSHDTKTFRIENIFKDPHDIAKSSNSYDCSDGTNYSIIYPRTTQFAETKTENDVYDSYKTTLSSLESRRKSLTSEWLRNRNTWSSQKYHRSSDNENNKETISLPPDNFYDLIGIKESKKNPEILSWKDVSEDKKSLNGLTVSKCLKIEDNMCHLKKIGRSYRDIYKQEVNFSDDSLDSKERQKNLIDDEITGSEINSRIKDNFNDNGCPPDIVVHAKKDIIDPLAFSDNNTLDDFDDKYIELPKKIGIRLNEIPGQKIKSIFYSVPLIPLVLAENGIEQSEGSTKNLKATASPKSIIKNNISIPKPPRSVNISTNESRPESDYKKVSFVESENFSISSEDVKHKTTRIRNTCEEEKRNLLEEYLEEAIVFMRNINSINSDEKSGTQTFRRENNVETKIYEPKNKRVVDHRYTADDLDLKGSRYEEKCCGNSEKLDRLLKFDKSAETKSHLAKFSSDNLNSNNSWLSCSRLRSFSSVDDLNWDHKLKNNVYSRSDCNSKFSQVIEDDKYFYQLPSADANKVYTNIDSARAVNTDFESYSQGRVRSSAPKIKKRSRSELSMRPKTGDCSFSKKVVTFDENNLHTHKKLMNNESVLIAKGRKSLANPRCSLSKYDSSNENSSSNEALANFMESIDEASRFRDKIKFPCSPRLKFLQLLSERRKIVKDSRNTSIS</sequence>
<keyword evidence="1 3" id="KW-0547">Nucleotide-binding</keyword>
<keyword evidence="7" id="KW-1185">Reference proteome</keyword>
<dbReference type="GO" id="GO:0003777">
    <property type="term" value="F:microtubule motor activity"/>
    <property type="evidence" value="ECO:0007669"/>
    <property type="project" value="InterPro"/>
</dbReference>
<dbReference type="GO" id="GO:0005524">
    <property type="term" value="F:ATP binding"/>
    <property type="evidence" value="ECO:0007669"/>
    <property type="project" value="UniProtKB-UniRule"/>
</dbReference>
<dbReference type="InterPro" id="IPR001752">
    <property type="entry name" value="Kinesin_motor_dom"/>
</dbReference>
<protein>
    <recommendedName>
        <fullName evidence="5">Kinesin motor domain-containing protein</fullName>
    </recommendedName>
</protein>
<dbReference type="Gene3D" id="3.40.850.10">
    <property type="entry name" value="Kinesin motor domain"/>
    <property type="match status" value="1"/>
</dbReference>
<evidence type="ECO:0000256" key="4">
    <source>
        <dbReference type="SAM" id="MobiDB-lite"/>
    </source>
</evidence>
<gene>
    <name evidence="6" type="ORF">KQX54_021358</name>
</gene>
<dbReference type="GO" id="GO:0007018">
    <property type="term" value="P:microtubule-based movement"/>
    <property type="evidence" value="ECO:0007669"/>
    <property type="project" value="InterPro"/>
</dbReference>
<keyword evidence="3" id="KW-0505">Motor protein</keyword>
<keyword evidence="2 3" id="KW-0067">ATP-binding</keyword>
<evidence type="ECO:0000256" key="1">
    <source>
        <dbReference type="ARBA" id="ARBA00022741"/>
    </source>
</evidence>
<evidence type="ECO:0000313" key="6">
    <source>
        <dbReference type="EMBL" id="KAH0568670.1"/>
    </source>
</evidence>
<evidence type="ECO:0000256" key="2">
    <source>
        <dbReference type="ARBA" id="ARBA00022840"/>
    </source>
</evidence>